<evidence type="ECO:0000313" key="3">
    <source>
        <dbReference type="EMBL" id="MDR6336135.1"/>
    </source>
</evidence>
<protein>
    <submittedName>
        <fullName evidence="2">Uncharacterized protein</fullName>
    </submittedName>
</protein>
<evidence type="ECO:0000256" key="1">
    <source>
        <dbReference type="SAM" id="SignalP"/>
    </source>
</evidence>
<accession>A0A9W6FLH1</accession>
<sequence>MKTCTTRRVRPALGLVIVAGLAALAEPAAAQTQSRSFTCTQAAALIQSKGAVVLATSPTLYDRYVRDRTFCVYDQDTRPEWVPTRDNPQCFIGYSCYVPYRDGGRR</sequence>
<name>A0A9W6FLH1_XANFL</name>
<dbReference type="Proteomes" id="UP001144397">
    <property type="component" value="Unassembled WGS sequence"/>
</dbReference>
<evidence type="ECO:0000313" key="5">
    <source>
        <dbReference type="Proteomes" id="UP001245370"/>
    </source>
</evidence>
<evidence type="ECO:0000313" key="4">
    <source>
        <dbReference type="Proteomes" id="UP001144397"/>
    </source>
</evidence>
<dbReference type="EMBL" id="JAVDPY010000010">
    <property type="protein sequence ID" value="MDR6336135.1"/>
    <property type="molecule type" value="Genomic_DNA"/>
</dbReference>
<dbReference type="AlphaFoldDB" id="A0A9W6FLH1"/>
<keyword evidence="1" id="KW-0732">Signal</keyword>
<gene>
    <name evidence="3" type="ORF">GGQ86_004633</name>
    <name evidence="2" type="ORF">XFLAVUS301_45130</name>
</gene>
<feature type="signal peptide" evidence="1">
    <location>
        <begin position="1"/>
        <end position="30"/>
    </location>
</feature>
<reference evidence="2" key="1">
    <citation type="submission" date="2022-12" db="EMBL/GenBank/DDBJ databases">
        <title>Reference genome sequencing for broad-spectrum identification of bacterial and archaeal isolates by mass spectrometry.</title>
        <authorList>
            <person name="Sekiguchi Y."/>
            <person name="Tourlousse D.M."/>
        </authorList>
    </citation>
    <scope>NUCLEOTIDE SEQUENCE</scope>
    <source>
        <strain evidence="2">301</strain>
    </source>
</reference>
<keyword evidence="5" id="KW-1185">Reference proteome</keyword>
<proteinExistence type="predicted"/>
<comment type="caution">
    <text evidence="2">The sequence shown here is derived from an EMBL/GenBank/DDBJ whole genome shotgun (WGS) entry which is preliminary data.</text>
</comment>
<reference evidence="3 5" key="2">
    <citation type="submission" date="2023-07" db="EMBL/GenBank/DDBJ databases">
        <title>Genomic Encyclopedia of Type Strains, Phase IV (KMG-IV): sequencing the most valuable type-strain genomes for metagenomic binning, comparative biology and taxonomic classification.</title>
        <authorList>
            <person name="Goeker M."/>
        </authorList>
    </citation>
    <scope>NUCLEOTIDE SEQUENCE [LARGE SCALE GENOMIC DNA]</scope>
    <source>
        <strain evidence="3 5">DSM 338</strain>
    </source>
</reference>
<dbReference type="Proteomes" id="UP001245370">
    <property type="component" value="Unassembled WGS sequence"/>
</dbReference>
<feature type="chain" id="PRO_5040969469" evidence="1">
    <location>
        <begin position="31"/>
        <end position="106"/>
    </location>
</feature>
<dbReference type="RefSeq" id="WP_281809554.1">
    <property type="nucleotide sequence ID" value="NZ_BSDO01000009.1"/>
</dbReference>
<dbReference type="EMBL" id="BSDO01000009">
    <property type="protein sequence ID" value="GLI24839.1"/>
    <property type="molecule type" value="Genomic_DNA"/>
</dbReference>
<evidence type="ECO:0000313" key="2">
    <source>
        <dbReference type="EMBL" id="GLI24839.1"/>
    </source>
</evidence>
<organism evidence="2 4">
    <name type="scientific">Xanthobacter flavus</name>
    <dbReference type="NCBI Taxonomy" id="281"/>
    <lineage>
        <taxon>Bacteria</taxon>
        <taxon>Pseudomonadati</taxon>
        <taxon>Pseudomonadota</taxon>
        <taxon>Alphaproteobacteria</taxon>
        <taxon>Hyphomicrobiales</taxon>
        <taxon>Xanthobacteraceae</taxon>
        <taxon>Xanthobacter</taxon>
    </lineage>
</organism>
<dbReference type="GeneID" id="95765283"/>